<sequence length="190" mass="21334">MTARRILRALAPLLAAAMLLSTTVAAHAEPLEDYASYAPESRCSPRAKPGTAFLGHWIVTTYGGGFGRIGEHCDAGTSEHQEGRAFDWMVSAASRTGRRAVDRFFDRILADRGDESDVWARRMGIMYLIWDDHMYAAWDGFEPKPYLSSSCPSRKKCSATLRHRNHVHMSLSRRAGFGLTSWFVDRLVRP</sequence>
<protein>
    <submittedName>
        <fullName evidence="2">Unannotated protein</fullName>
    </submittedName>
</protein>
<dbReference type="InterPro" id="IPR058593">
    <property type="entry name" value="ARB_07466-like_C"/>
</dbReference>
<organism evidence="2">
    <name type="scientific">freshwater metagenome</name>
    <dbReference type="NCBI Taxonomy" id="449393"/>
    <lineage>
        <taxon>unclassified sequences</taxon>
        <taxon>metagenomes</taxon>
        <taxon>ecological metagenomes</taxon>
    </lineage>
</organism>
<gene>
    <name evidence="2" type="ORF">UFOPK2579_00293</name>
</gene>
<proteinExistence type="predicted"/>
<name>A0A6J6NS16_9ZZZZ</name>
<dbReference type="AlphaFoldDB" id="A0A6J6NS16"/>
<feature type="domain" description="ARB-07466-like C-terminal" evidence="1">
    <location>
        <begin position="45"/>
        <end position="140"/>
    </location>
</feature>
<dbReference type="EMBL" id="CAEZXR010000021">
    <property type="protein sequence ID" value="CAB4689197.1"/>
    <property type="molecule type" value="Genomic_DNA"/>
</dbReference>
<reference evidence="2" key="1">
    <citation type="submission" date="2020-05" db="EMBL/GenBank/DDBJ databases">
        <authorList>
            <person name="Chiriac C."/>
            <person name="Salcher M."/>
            <person name="Ghai R."/>
            <person name="Kavagutti S V."/>
        </authorList>
    </citation>
    <scope>NUCLEOTIDE SEQUENCE</scope>
</reference>
<evidence type="ECO:0000259" key="1">
    <source>
        <dbReference type="Pfam" id="PF26571"/>
    </source>
</evidence>
<evidence type="ECO:0000313" key="2">
    <source>
        <dbReference type="EMBL" id="CAB4689197.1"/>
    </source>
</evidence>
<dbReference type="Pfam" id="PF26571">
    <property type="entry name" value="VldE"/>
    <property type="match status" value="1"/>
</dbReference>
<accession>A0A6J6NS16</accession>